<name>A0A8J7RQN5_9BACT</name>
<proteinExistence type="predicted"/>
<evidence type="ECO:0000313" key="2">
    <source>
        <dbReference type="Proteomes" id="UP000673975"/>
    </source>
</evidence>
<dbReference type="RefSeq" id="WP_210511056.1">
    <property type="nucleotide sequence ID" value="NZ_JAFIDN010000003.1"/>
</dbReference>
<protein>
    <submittedName>
        <fullName evidence="1">Uncharacterized protein</fullName>
    </submittedName>
</protein>
<dbReference type="EMBL" id="JAFIDN010000003">
    <property type="protein sequence ID" value="MBP3192164.1"/>
    <property type="molecule type" value="Genomic_DNA"/>
</dbReference>
<comment type="caution">
    <text evidence="1">The sequence shown here is derived from an EMBL/GenBank/DDBJ whole genome shotgun (WGS) entry which is preliminary data.</text>
</comment>
<reference evidence="1" key="1">
    <citation type="submission" date="2021-02" db="EMBL/GenBank/DDBJ databases">
        <title>Natronogracilivirga saccharolytica gen. nov. sp. nov. a new anaerobic, haloalkiliphilic carbohydrate-fermenting bacterium from soda lake and proposing of Cyclonatronumiaceae fam. nov. in the phylum Balneolaeota.</title>
        <authorList>
            <person name="Zhilina T.N."/>
            <person name="Sorokin D.Y."/>
            <person name="Zavarzina D.G."/>
            <person name="Toshchakov S.V."/>
            <person name="Kublanov I.V."/>
        </authorList>
    </citation>
    <scope>NUCLEOTIDE SEQUENCE</scope>
    <source>
        <strain evidence="1">Z-1702</strain>
    </source>
</reference>
<gene>
    <name evidence="1" type="ORF">NATSA_05760</name>
</gene>
<accession>A0A8J7RQN5</accession>
<organism evidence="1 2">
    <name type="scientific">Natronogracilivirga saccharolytica</name>
    <dbReference type="NCBI Taxonomy" id="2812953"/>
    <lineage>
        <taxon>Bacteria</taxon>
        <taxon>Pseudomonadati</taxon>
        <taxon>Balneolota</taxon>
        <taxon>Balneolia</taxon>
        <taxon>Balneolales</taxon>
        <taxon>Cyclonatronaceae</taxon>
        <taxon>Natronogracilivirga</taxon>
    </lineage>
</organism>
<dbReference type="AlphaFoldDB" id="A0A8J7RQN5"/>
<dbReference type="Proteomes" id="UP000673975">
    <property type="component" value="Unassembled WGS sequence"/>
</dbReference>
<evidence type="ECO:0000313" key="1">
    <source>
        <dbReference type="EMBL" id="MBP3192164.1"/>
    </source>
</evidence>
<sequence>MTDSIVKMRVLMRRCILVLILLPVVIAAGEAAGVPGGGGLEGQPRDLLDEPEIVKVETADRASFQRRFGDVQWTGAGFEGSTVIDRIPTREIRARLQKVFGDPTQKLKHLVDGDNFRPGHYIQFEYWFVINDEIPMMVLDIDGPFGNGLVFAGASRYVDLMPEIKRTLSGKLMDISELGEYEDHYFEINDRQWYLVRYKDGSFEEEEVSRPGTLK</sequence>
<keyword evidence="2" id="KW-1185">Reference proteome</keyword>